<dbReference type="Pfam" id="PF20434">
    <property type="entry name" value="BD-FAE"/>
    <property type="match status" value="1"/>
</dbReference>
<evidence type="ECO:0000313" key="5">
    <source>
        <dbReference type="Proteomes" id="UP000604083"/>
    </source>
</evidence>
<comment type="caution">
    <text evidence="4">The sequence shown here is derived from an EMBL/GenBank/DDBJ whole genome shotgun (WGS) entry which is preliminary data.</text>
</comment>
<keyword evidence="5" id="KW-1185">Reference proteome</keyword>
<sequence>MKTFLLLFASLLPLLAEPVLPQPLKNISYLEDDDDPYRQERCQLDLYLPGSKSFPTLIWLHGGGLKGGRKDGEADQAIARALAEDGIAVAMVNYRLSPRAKYPAYLEDTAAAVAWTKKEIARHGGDPNRIYLGGHSAGGYLALMVGMDARWLQAHQLVRSDLAGLIPVSGQTMTHYTVREERFGSDDPFSITADAAAPVHYASRSGIPPLLVLWADNDMPARAEENAYLVALLKGAGQTEITGLQIANRDHGSIAFEIANAGDPARAAINTFLTKTQSTTK</sequence>
<dbReference type="AlphaFoldDB" id="A0A934VJK5"/>
<name>A0A934VJK5_9BACT</name>
<evidence type="ECO:0000259" key="3">
    <source>
        <dbReference type="Pfam" id="PF20434"/>
    </source>
</evidence>
<feature type="signal peptide" evidence="2">
    <location>
        <begin position="1"/>
        <end position="21"/>
    </location>
</feature>
<evidence type="ECO:0000256" key="1">
    <source>
        <dbReference type="ARBA" id="ARBA00022801"/>
    </source>
</evidence>
<organism evidence="4 5">
    <name type="scientific">Roseibacillus ishigakijimensis</name>
    <dbReference type="NCBI Taxonomy" id="454146"/>
    <lineage>
        <taxon>Bacteria</taxon>
        <taxon>Pseudomonadati</taxon>
        <taxon>Verrucomicrobiota</taxon>
        <taxon>Verrucomicrobiia</taxon>
        <taxon>Verrucomicrobiales</taxon>
        <taxon>Verrucomicrobiaceae</taxon>
        <taxon>Roseibacillus</taxon>
    </lineage>
</organism>
<feature type="domain" description="BD-FAE-like" evidence="3">
    <location>
        <begin position="44"/>
        <end position="149"/>
    </location>
</feature>
<gene>
    <name evidence="4" type="ORF">JIN78_01385</name>
</gene>
<keyword evidence="1 4" id="KW-0378">Hydrolase</keyword>
<dbReference type="InterPro" id="IPR029058">
    <property type="entry name" value="AB_hydrolase_fold"/>
</dbReference>
<dbReference type="GO" id="GO:0016787">
    <property type="term" value="F:hydrolase activity"/>
    <property type="evidence" value="ECO:0007669"/>
    <property type="project" value="UniProtKB-KW"/>
</dbReference>
<reference evidence="4" key="1">
    <citation type="submission" date="2021-01" db="EMBL/GenBank/DDBJ databases">
        <title>Modified the classification status of verrucomicrobia.</title>
        <authorList>
            <person name="Feng X."/>
        </authorList>
    </citation>
    <scope>NUCLEOTIDE SEQUENCE</scope>
    <source>
        <strain evidence="4">KCTC 12986</strain>
    </source>
</reference>
<dbReference type="PANTHER" id="PTHR48081:SF9">
    <property type="entry name" value="CARBOXYLESTERASE"/>
    <property type="match status" value="1"/>
</dbReference>
<keyword evidence="2" id="KW-0732">Signal</keyword>
<proteinExistence type="predicted"/>
<dbReference type="InterPro" id="IPR050300">
    <property type="entry name" value="GDXG_lipolytic_enzyme"/>
</dbReference>
<dbReference type="InterPro" id="IPR049492">
    <property type="entry name" value="BD-FAE-like_dom"/>
</dbReference>
<protein>
    <submittedName>
        <fullName evidence="4">Alpha/beta hydrolase</fullName>
    </submittedName>
</protein>
<evidence type="ECO:0000256" key="2">
    <source>
        <dbReference type="SAM" id="SignalP"/>
    </source>
</evidence>
<dbReference type="Proteomes" id="UP000604083">
    <property type="component" value="Unassembled WGS sequence"/>
</dbReference>
<accession>A0A934VJK5</accession>
<feature type="chain" id="PRO_5036702654" evidence="2">
    <location>
        <begin position="22"/>
        <end position="281"/>
    </location>
</feature>
<dbReference type="EMBL" id="JAENIO010000002">
    <property type="protein sequence ID" value="MBK1832699.1"/>
    <property type="molecule type" value="Genomic_DNA"/>
</dbReference>
<dbReference type="RefSeq" id="WP_200390130.1">
    <property type="nucleotide sequence ID" value="NZ_JAENIO010000002.1"/>
</dbReference>
<dbReference type="SUPFAM" id="SSF53474">
    <property type="entry name" value="alpha/beta-Hydrolases"/>
    <property type="match status" value="1"/>
</dbReference>
<evidence type="ECO:0000313" key="4">
    <source>
        <dbReference type="EMBL" id="MBK1832699.1"/>
    </source>
</evidence>
<dbReference type="Gene3D" id="3.40.50.1820">
    <property type="entry name" value="alpha/beta hydrolase"/>
    <property type="match status" value="1"/>
</dbReference>
<dbReference type="PANTHER" id="PTHR48081">
    <property type="entry name" value="AB HYDROLASE SUPERFAMILY PROTEIN C4A8.06C"/>
    <property type="match status" value="1"/>
</dbReference>